<feature type="compositionally biased region" description="Low complexity" evidence="1">
    <location>
        <begin position="484"/>
        <end position="519"/>
    </location>
</feature>
<accession>G2QMN9</accession>
<dbReference type="InParanoid" id="G2QMN9"/>
<dbReference type="GeneID" id="11506342"/>
<keyword evidence="3" id="KW-1185">Reference proteome</keyword>
<dbReference type="Pfam" id="PF12224">
    <property type="entry name" value="Amidoligase_2"/>
    <property type="match status" value="1"/>
</dbReference>
<evidence type="ECO:0000256" key="1">
    <source>
        <dbReference type="SAM" id="MobiDB-lite"/>
    </source>
</evidence>
<protein>
    <submittedName>
        <fullName evidence="2">Uncharacterized protein</fullName>
    </submittedName>
</protein>
<dbReference type="HOGENOM" id="CLU_039967_0_0_1"/>
<dbReference type="EMBL" id="CP003007">
    <property type="protein sequence ID" value="AEO61219.1"/>
    <property type="molecule type" value="Genomic_DNA"/>
</dbReference>
<feature type="region of interest" description="Disordered" evidence="1">
    <location>
        <begin position="374"/>
        <end position="519"/>
    </location>
</feature>
<name>G2QMN9_THET4</name>
<dbReference type="PANTHER" id="PTHR36847">
    <property type="entry name" value="AMIDOLIGASE ENZYME"/>
    <property type="match status" value="1"/>
</dbReference>
<evidence type="ECO:0000313" key="3">
    <source>
        <dbReference type="Proteomes" id="UP000007322"/>
    </source>
</evidence>
<dbReference type="eggNOG" id="ENOG502SRHV">
    <property type="taxonomic scope" value="Eukaryota"/>
</dbReference>
<dbReference type="STRING" id="573729.G2QMN9"/>
<dbReference type="PANTHER" id="PTHR36847:SF1">
    <property type="entry name" value="AMIDOLIGASE ENZYME"/>
    <property type="match status" value="1"/>
</dbReference>
<feature type="compositionally biased region" description="Low complexity" evidence="1">
    <location>
        <begin position="380"/>
        <end position="433"/>
    </location>
</feature>
<organism evidence="2 3">
    <name type="scientific">Thermothelomyces thermophilus (strain ATCC 42464 / BCRC 31852 / DSM 1799)</name>
    <name type="common">Sporotrichum thermophile</name>
    <dbReference type="NCBI Taxonomy" id="573729"/>
    <lineage>
        <taxon>Eukaryota</taxon>
        <taxon>Fungi</taxon>
        <taxon>Dikarya</taxon>
        <taxon>Ascomycota</taxon>
        <taxon>Pezizomycotina</taxon>
        <taxon>Sordariomycetes</taxon>
        <taxon>Sordariomycetidae</taxon>
        <taxon>Sordariales</taxon>
        <taxon>Chaetomiaceae</taxon>
        <taxon>Thermothelomyces</taxon>
    </lineage>
</organism>
<gene>
    <name evidence="2" type="ORF">MYCTH_90610</name>
</gene>
<dbReference type="VEuPathDB" id="FungiDB:MYCTH_90610"/>
<sequence length="519" mass="54867">MAANTSEPPSFTFGVEIELLVKPKENAELSDEFEKYGVDFKLQPIPVDEKDTSPAARKLRADKEHNQRAIRLALSAGLEKAGLPAALDGSIYDTWYVKKEGSLDEVVDKQNGGGYWAIELVSKILNTESLEWVTELQRVFDVVTKNFNIYLTKGCSMHVHVAPRPEWTLPALKRLMKATGVFDEAITKIMPPDRKTNPWARSNFYDSTKHTATQALKDTFALVPSEGWLPLFRYIDGISSMAFVPGKWGGDRNVSWNISAVVSGGGGTVEFRRPPGVKTAAAAQKWAAFTLAFVCAATQSSSWVDRWQGEKKHAGVGELQSFVTEGLRRLRWENRGVLTPAVLKEDNSTAIPPSAFGEELIKRKLEKGNRTSAFEEKMISSRQNSPASSRPNSSRSGSPGPAAAASAGAAQSGTGVSGGSRPSSPAGGNRNRPATPPPAPPAGGARTASPAGGGARTASPAGGARTAPPVGAARTASPTGGGARTASPPANNNAAGARTAATRAAQAGAAARQTTARRP</sequence>
<dbReference type="RefSeq" id="XP_003666464.1">
    <property type="nucleotide sequence ID" value="XM_003666416.1"/>
</dbReference>
<dbReference type="Proteomes" id="UP000007322">
    <property type="component" value="Chromosome 6"/>
</dbReference>
<dbReference type="AlphaFoldDB" id="G2QMN9"/>
<dbReference type="InterPro" id="IPR022025">
    <property type="entry name" value="Amidoligase_2"/>
</dbReference>
<feature type="compositionally biased region" description="Low complexity" evidence="1">
    <location>
        <begin position="442"/>
        <end position="469"/>
    </location>
</feature>
<proteinExistence type="predicted"/>
<dbReference type="KEGG" id="mtm:MYCTH_90610"/>
<dbReference type="OrthoDB" id="5291055at2759"/>
<dbReference type="OMA" id="VWTIADE"/>
<reference evidence="2 3" key="1">
    <citation type="journal article" date="2011" name="Nat. Biotechnol.">
        <title>Comparative genomic analysis of the thermophilic biomass-degrading fungi Myceliophthora thermophila and Thielavia terrestris.</title>
        <authorList>
            <person name="Berka R.M."/>
            <person name="Grigoriev I.V."/>
            <person name="Otillar R."/>
            <person name="Salamov A."/>
            <person name="Grimwood J."/>
            <person name="Reid I."/>
            <person name="Ishmael N."/>
            <person name="John T."/>
            <person name="Darmond C."/>
            <person name="Moisan M.-C."/>
            <person name="Henrissat B."/>
            <person name="Coutinho P.M."/>
            <person name="Lombard V."/>
            <person name="Natvig D.O."/>
            <person name="Lindquist E."/>
            <person name="Schmutz J."/>
            <person name="Lucas S."/>
            <person name="Harris P."/>
            <person name="Powlowski J."/>
            <person name="Bellemare A."/>
            <person name="Taylor D."/>
            <person name="Butler G."/>
            <person name="de Vries R.P."/>
            <person name="Allijn I.E."/>
            <person name="van den Brink J."/>
            <person name="Ushinsky S."/>
            <person name="Storms R."/>
            <person name="Powell A.J."/>
            <person name="Paulsen I.T."/>
            <person name="Elbourne L.D.H."/>
            <person name="Baker S.E."/>
            <person name="Magnuson J."/>
            <person name="LaBoissiere S."/>
            <person name="Clutterbuck A.J."/>
            <person name="Martinez D."/>
            <person name="Wogulis M."/>
            <person name="de Leon A.L."/>
            <person name="Rey M.W."/>
            <person name="Tsang A."/>
        </authorList>
    </citation>
    <scope>NUCLEOTIDE SEQUENCE [LARGE SCALE GENOMIC DNA]</scope>
    <source>
        <strain evidence="3">ATCC 42464 / BCRC 31852 / DSM 1799</strain>
    </source>
</reference>
<evidence type="ECO:0000313" key="2">
    <source>
        <dbReference type="EMBL" id="AEO61219.1"/>
    </source>
</evidence>